<dbReference type="RefSeq" id="WP_158947233.1">
    <property type="nucleotide sequence ID" value="NZ_CP046400.1"/>
</dbReference>
<accession>A0A6I6JFQ5</accession>
<organism evidence="1 2">
    <name type="scientific">Pseudodesulfovibrio cashew</name>
    <dbReference type="NCBI Taxonomy" id="2678688"/>
    <lineage>
        <taxon>Bacteria</taxon>
        <taxon>Pseudomonadati</taxon>
        <taxon>Thermodesulfobacteriota</taxon>
        <taxon>Desulfovibrionia</taxon>
        <taxon>Desulfovibrionales</taxon>
        <taxon>Desulfovibrionaceae</taxon>
    </lineage>
</organism>
<dbReference type="Gene3D" id="1.25.40.10">
    <property type="entry name" value="Tetratricopeptide repeat domain"/>
    <property type="match status" value="1"/>
</dbReference>
<dbReference type="SUPFAM" id="SSF48452">
    <property type="entry name" value="TPR-like"/>
    <property type="match status" value="1"/>
</dbReference>
<sequence>MSTLQQLGLLNREGMKSFNEGRVEDAMFQLSQASKIARQMGSPLHEAKVRNNIGLVFQGDGRRAEALACFRLAEKAAVKGAGEGNVLHKIITRNLTRLEQVEA</sequence>
<evidence type="ECO:0000313" key="2">
    <source>
        <dbReference type="Proteomes" id="UP000428328"/>
    </source>
</evidence>
<dbReference type="KEGG" id="psel:GM415_07680"/>
<gene>
    <name evidence="1" type="ORF">GM415_07680</name>
</gene>
<keyword evidence="2" id="KW-1185">Reference proteome</keyword>
<name>A0A6I6JFQ5_9BACT</name>
<evidence type="ECO:0008006" key="3">
    <source>
        <dbReference type="Google" id="ProtNLM"/>
    </source>
</evidence>
<dbReference type="Proteomes" id="UP000428328">
    <property type="component" value="Chromosome"/>
</dbReference>
<dbReference type="AlphaFoldDB" id="A0A6I6JFQ5"/>
<proteinExistence type="predicted"/>
<evidence type="ECO:0000313" key="1">
    <source>
        <dbReference type="EMBL" id="QGY40009.1"/>
    </source>
</evidence>
<reference evidence="1 2" key="1">
    <citation type="submission" date="2019-11" db="EMBL/GenBank/DDBJ databases">
        <authorList>
            <person name="Zheng R.K."/>
            <person name="Sun C.M."/>
        </authorList>
    </citation>
    <scope>NUCLEOTIDE SEQUENCE [LARGE SCALE GENOMIC DNA]</scope>
    <source>
        <strain evidence="1 2">SRB007</strain>
    </source>
</reference>
<dbReference type="InterPro" id="IPR011990">
    <property type="entry name" value="TPR-like_helical_dom_sf"/>
</dbReference>
<protein>
    <recommendedName>
        <fullName evidence="3">Tetratricopeptide repeat protein</fullName>
    </recommendedName>
</protein>
<dbReference type="EMBL" id="CP046400">
    <property type="protein sequence ID" value="QGY40009.1"/>
    <property type="molecule type" value="Genomic_DNA"/>
</dbReference>